<evidence type="ECO:0000313" key="1">
    <source>
        <dbReference type="EnsemblMetazoa" id="AATE020800-PA.1"/>
    </source>
</evidence>
<sequence length="642" mass="69791">MERDYIGAQRRSKEIFIALRQAASDASPSTIAAKTFIDRLEKFKGEYLPRVVNRSSSALLFAFLPPLLLGARLFLISSEAKSCSTLDCVFTDCLLLVAPLLLVRRDPPALVCRSKLSLRRSTLVTSAEEDEGLVEDAVAPEYDSNPVHPSSSPLSAFWYDWGKLLELLSFCQPPPPPLPLDHESPLRLAPPPVDPPPLECELALLAELLPLLAPECPAPFTRAAALAASHGWPWASVLILSRYRAAARSSCESKKSRAFRLPPTFIFSSSTSFHLSIETERTKERCTPRPRCLPEHSRHIQMPYVTDTHWGLSLSATFPSSCTSSSSSSVSFAEVVLLCIGCCCLSRSTARRLPPPTFITTDGRSGLDSSVERWLDGAWLYSDVFSSSVTVTFEGIFRCTLGRWSMADAPCAVGPAESVRLAFVLPQPTLQMLMVQVMMRVERVTVGGSVFCQPKLNVSGGRRLLAVEASPLAGSPLASGPLYRYTPTPPPPTLRLLAAPGCFSSIVDLSGAPPSTPPVLRADPGDCCCSFGWQRYTMTLLSLSRLPYAAALCCSFSEMMFTFRSSVSILSSSLHIRSSRSSLLFIASMIGSGLEPSRSLSYSSSRSPSASSSCSLPCFCCCMLCCRRIDPPPPPPPPPPYR</sequence>
<organism evidence="1">
    <name type="scientific">Anopheles atroparvus</name>
    <name type="common">European mosquito</name>
    <dbReference type="NCBI Taxonomy" id="41427"/>
    <lineage>
        <taxon>Eukaryota</taxon>
        <taxon>Metazoa</taxon>
        <taxon>Ecdysozoa</taxon>
        <taxon>Arthropoda</taxon>
        <taxon>Hexapoda</taxon>
        <taxon>Insecta</taxon>
        <taxon>Pterygota</taxon>
        <taxon>Neoptera</taxon>
        <taxon>Endopterygota</taxon>
        <taxon>Diptera</taxon>
        <taxon>Nematocera</taxon>
        <taxon>Culicoidea</taxon>
        <taxon>Culicidae</taxon>
        <taxon>Anophelinae</taxon>
        <taxon>Anopheles</taxon>
    </lineage>
</organism>
<dbReference type="VEuPathDB" id="VectorBase:AATE020800"/>
<accession>A0A182JME8</accession>
<name>A0A182JME8_ANOAO</name>
<reference evidence="1" key="1">
    <citation type="submission" date="2022-08" db="UniProtKB">
        <authorList>
            <consortium name="EnsemblMetazoa"/>
        </authorList>
    </citation>
    <scope>IDENTIFICATION</scope>
    <source>
        <strain evidence="1">EBRO</strain>
    </source>
</reference>
<dbReference type="AlphaFoldDB" id="A0A182JME8"/>
<dbReference type="EnsemblMetazoa" id="AATE020800-RA">
    <property type="protein sequence ID" value="AATE020800-PA.1"/>
    <property type="gene ID" value="AATE020800"/>
</dbReference>
<proteinExistence type="predicted"/>
<protein>
    <submittedName>
        <fullName evidence="1">Uncharacterized protein</fullName>
    </submittedName>
</protein>